<dbReference type="InterPro" id="IPR004766">
    <property type="entry name" value="TM_rcpt_patched"/>
</dbReference>
<feature type="transmembrane region" description="Helical" evidence="9">
    <location>
        <begin position="441"/>
        <end position="467"/>
    </location>
</feature>
<dbReference type="PROSITE" id="PS50156">
    <property type="entry name" value="SSD"/>
    <property type="match status" value="1"/>
</dbReference>
<evidence type="ECO:0000256" key="9">
    <source>
        <dbReference type="SAM" id="Phobius"/>
    </source>
</evidence>
<keyword evidence="3 9" id="KW-0812">Transmembrane</keyword>
<keyword evidence="6" id="KW-0675">Receptor</keyword>
<dbReference type="InterPro" id="IPR000731">
    <property type="entry name" value="SSD"/>
</dbReference>
<proteinExistence type="inferred from homology"/>
<dbReference type="GO" id="GO:0005886">
    <property type="term" value="C:plasma membrane"/>
    <property type="evidence" value="ECO:0007669"/>
    <property type="project" value="TreeGrafter"/>
</dbReference>
<evidence type="ECO:0000256" key="8">
    <source>
        <dbReference type="SAM" id="MobiDB-lite"/>
    </source>
</evidence>
<feature type="compositionally biased region" description="Polar residues" evidence="8">
    <location>
        <begin position="1194"/>
        <end position="1206"/>
    </location>
</feature>
<organism evidence="11 12">
    <name type="scientific">Nezara viridula</name>
    <name type="common">Southern green stink bug</name>
    <name type="synonym">Cimex viridulus</name>
    <dbReference type="NCBI Taxonomy" id="85310"/>
    <lineage>
        <taxon>Eukaryota</taxon>
        <taxon>Metazoa</taxon>
        <taxon>Ecdysozoa</taxon>
        <taxon>Arthropoda</taxon>
        <taxon>Hexapoda</taxon>
        <taxon>Insecta</taxon>
        <taxon>Pterygota</taxon>
        <taxon>Neoptera</taxon>
        <taxon>Paraneoptera</taxon>
        <taxon>Hemiptera</taxon>
        <taxon>Heteroptera</taxon>
        <taxon>Panheteroptera</taxon>
        <taxon>Pentatomomorpha</taxon>
        <taxon>Pentatomoidea</taxon>
        <taxon>Pentatomidae</taxon>
        <taxon>Pentatominae</taxon>
        <taxon>Nezara</taxon>
    </lineage>
</organism>
<dbReference type="GO" id="GO:0005119">
    <property type="term" value="F:smoothened binding"/>
    <property type="evidence" value="ECO:0007669"/>
    <property type="project" value="TreeGrafter"/>
</dbReference>
<dbReference type="GO" id="GO:0008158">
    <property type="term" value="F:hedgehog receptor activity"/>
    <property type="evidence" value="ECO:0007669"/>
    <property type="project" value="InterPro"/>
</dbReference>
<feature type="transmembrane region" description="Helical" evidence="9">
    <location>
        <begin position="1080"/>
        <end position="1103"/>
    </location>
</feature>
<feature type="transmembrane region" description="Helical" evidence="9">
    <location>
        <begin position="1050"/>
        <end position="1068"/>
    </location>
</feature>
<accession>A0A9P0E5G1</accession>
<name>A0A9P0E5G1_NEZVI</name>
<dbReference type="GO" id="GO:0045879">
    <property type="term" value="P:negative regulation of smoothened signaling pathway"/>
    <property type="evidence" value="ECO:0007669"/>
    <property type="project" value="TreeGrafter"/>
</dbReference>
<evidence type="ECO:0000256" key="3">
    <source>
        <dbReference type="ARBA" id="ARBA00022692"/>
    </source>
</evidence>
<feature type="transmembrane region" description="Helical" evidence="9">
    <location>
        <begin position="473"/>
        <end position="495"/>
    </location>
</feature>
<feature type="region of interest" description="Disordered" evidence="8">
    <location>
        <begin position="632"/>
        <end position="653"/>
    </location>
</feature>
<feature type="region of interest" description="Disordered" evidence="8">
    <location>
        <begin position="1232"/>
        <end position="1264"/>
    </location>
</feature>
<feature type="compositionally biased region" description="Low complexity" evidence="8">
    <location>
        <begin position="1135"/>
        <end position="1146"/>
    </location>
</feature>
<protein>
    <recommendedName>
        <fullName evidence="10">SSD domain-containing protein</fullName>
    </recommendedName>
</protein>
<dbReference type="PANTHER" id="PTHR46022:SF1">
    <property type="entry name" value="PROTEIN PATCHED"/>
    <property type="match status" value="1"/>
</dbReference>
<evidence type="ECO:0000313" key="12">
    <source>
        <dbReference type="Proteomes" id="UP001152798"/>
    </source>
</evidence>
<dbReference type="InterPro" id="IPR053958">
    <property type="entry name" value="HMGCR/SNAP/NPC1-like_SSD"/>
</dbReference>
<dbReference type="OrthoDB" id="5873834at2759"/>
<feature type="transmembrane region" description="Helical" evidence="9">
    <location>
        <begin position="544"/>
        <end position="569"/>
    </location>
</feature>
<keyword evidence="4 9" id="KW-1133">Transmembrane helix</keyword>
<evidence type="ECO:0000256" key="6">
    <source>
        <dbReference type="ARBA" id="ARBA00023170"/>
    </source>
</evidence>
<dbReference type="SUPFAM" id="SSF82866">
    <property type="entry name" value="Multidrug efflux transporter AcrB transmembrane domain"/>
    <property type="match status" value="2"/>
</dbReference>
<evidence type="ECO:0000256" key="1">
    <source>
        <dbReference type="ARBA" id="ARBA00004141"/>
    </source>
</evidence>
<feature type="domain" description="SSD" evidence="10">
    <location>
        <begin position="409"/>
        <end position="569"/>
    </location>
</feature>
<gene>
    <name evidence="11" type="ORF">NEZAVI_LOCUS4800</name>
</gene>
<sequence length="1264" mass="140656">MLADRASDVYVRTAWGHAELALAQINKGKAEGSRTAIWVRSRIQAELFHLGCLLHCHPGKVIFVAALLLASFSVGLKSAVFHTKIEQLWIEEGGNVERELRYRQMALGEDSLDTHQLLIQTGKSPESSVLHPASLLKHVEIVKVAVQHSIQLFDVTWRLKDMCYTPSIPNFDLHYIDQIFENIIPCAIITPLDCFWEGSKLLGPDYPVTIPFSGELGSKVRWTNLNPQKILETMKNLDTGFPYETLEQHMKRAGITTGYQEKPCLNPRDEECPDTAPNKRSAQEPNVGTELTGGCYGFAANYMHWPEELIVGGVKKNKTGHIQRAHALQTVVQLMSEKELYEFWSESYKVHSMDWSQEAAAVVLDTWQKTFSQEVQRLMMKDNDTSPYKVFSFSTATLNDILQQCSQLRLFKISIGYIIMAVYAAVSLIRWNDPLRSHCSLGIAGVILVSATVSAGLGFCAVLGIAFNASTTQIVPFLALGLGVDDVFLLTNTYLQQATNNTPAEEQTGLLLKKTGLSVLLTSLSNMCAMFAAAIIPIPALRVFSLQSAVLVLFNLASVLLVFPAIISLDLRRKNNGKYDIFCCLPAPGIISHAPVPRRSAAKLQTIARALPPDRQQTVTVLAPPKKQNMDINHPKRILNGDNPDRNTKNNDVNTSQSLLNLIAKAYAKIISKHGVKVFSVMVYLMVLCASVWGTMKVNDGLDLTDIVPQNTNEYDFLNAQGKYFGFYNMYAVTQGDFEYPTNQRLLYEYHDAFMRVQNIIKNDDGGLPKFWLGLFRDWLIGLQKAFDRDWKRGSINQERWFPNASDEGILAYKLLVQTGHVDNPIDKSLVTQVKLVDSEGIINPKAFYNYLSAWVSNDAFAYGASQSNLHPTPKEWFHVANDFDLKIPKSAPLVYAQQPFYLHGLSDTGTITKMITQVREICNRFEARGLPNFPSGIPFLFWEQYISLRKSLTIAVALALLAVFIVISLSLLNVWTAVLITFMIAGMILQLFGIIGALDIKLSAIPAVILIIAVGFGVSYTINMSLSFITSIGNKDRRTTMAIEHMFSYVTRGAITMTLALMMLAFSEFDFIVKCFFHILLAFVAVGLVNGLLFLPVILSLIGPEAEVRPLMHVNRISTPSPEPVKKIRQQSCRTGTTPPRRGTTNGQCHREPSLTTITEEPSWHSTTHEIVVEPEFVVETTTCNHTHPRANGSENSSCSQNSEPHPSAQPHITTKVTATAKLKVEVHTPIGSMDSYTKTCRSKTSNRDSSSSSDSDLGNRST</sequence>
<feature type="transmembrane region" description="Helical" evidence="9">
    <location>
        <begin position="953"/>
        <end position="973"/>
    </location>
</feature>
<feature type="region of interest" description="Disordered" evidence="8">
    <location>
        <begin position="1120"/>
        <end position="1153"/>
    </location>
</feature>
<dbReference type="AlphaFoldDB" id="A0A9P0E5G1"/>
<keyword evidence="7" id="KW-0325">Glycoprotein</keyword>
<evidence type="ECO:0000256" key="7">
    <source>
        <dbReference type="ARBA" id="ARBA00023180"/>
    </source>
</evidence>
<dbReference type="Proteomes" id="UP001152798">
    <property type="component" value="Chromosome 2"/>
</dbReference>
<feature type="transmembrane region" description="Helical" evidence="9">
    <location>
        <begin position="410"/>
        <end position="429"/>
    </location>
</feature>
<dbReference type="EMBL" id="OV725078">
    <property type="protein sequence ID" value="CAH1394269.1"/>
    <property type="molecule type" value="Genomic_DNA"/>
</dbReference>
<dbReference type="Pfam" id="PF12349">
    <property type="entry name" value="Sterol-sensing"/>
    <property type="match status" value="1"/>
</dbReference>
<evidence type="ECO:0000256" key="4">
    <source>
        <dbReference type="ARBA" id="ARBA00022989"/>
    </source>
</evidence>
<keyword evidence="12" id="KW-1185">Reference proteome</keyword>
<feature type="transmembrane region" description="Helical" evidence="9">
    <location>
        <begin position="516"/>
        <end position="538"/>
    </location>
</feature>
<keyword evidence="5 9" id="KW-0472">Membrane</keyword>
<comment type="subcellular location">
    <subcellularLocation>
        <location evidence="1">Membrane</location>
        <topology evidence="1">Multi-pass membrane protein</topology>
    </subcellularLocation>
</comment>
<dbReference type="PANTHER" id="PTHR46022">
    <property type="entry name" value="PROTEIN PATCHED"/>
    <property type="match status" value="1"/>
</dbReference>
<dbReference type="GO" id="GO:0097108">
    <property type="term" value="F:hedgehog family protein binding"/>
    <property type="evidence" value="ECO:0007669"/>
    <property type="project" value="TreeGrafter"/>
</dbReference>
<evidence type="ECO:0000259" key="10">
    <source>
        <dbReference type="PROSITE" id="PS50156"/>
    </source>
</evidence>
<reference evidence="11" key="1">
    <citation type="submission" date="2022-01" db="EMBL/GenBank/DDBJ databases">
        <authorList>
            <person name="King R."/>
        </authorList>
    </citation>
    <scope>NUCLEOTIDE SEQUENCE</scope>
</reference>
<feature type="compositionally biased region" description="Polar residues" evidence="8">
    <location>
        <begin position="1236"/>
        <end position="1245"/>
    </location>
</feature>
<feature type="region of interest" description="Disordered" evidence="8">
    <location>
        <begin position="1186"/>
        <end position="1213"/>
    </location>
</feature>
<evidence type="ECO:0000256" key="5">
    <source>
        <dbReference type="ARBA" id="ARBA00023136"/>
    </source>
</evidence>
<dbReference type="NCBIfam" id="TIGR00918">
    <property type="entry name" value="2A060602"/>
    <property type="match status" value="1"/>
</dbReference>
<dbReference type="Gene3D" id="1.20.1640.10">
    <property type="entry name" value="Multidrug efflux transporter AcrB transmembrane domain"/>
    <property type="match status" value="2"/>
</dbReference>
<evidence type="ECO:0000256" key="2">
    <source>
        <dbReference type="ARBA" id="ARBA00005585"/>
    </source>
</evidence>
<evidence type="ECO:0000313" key="11">
    <source>
        <dbReference type="EMBL" id="CAH1394269.1"/>
    </source>
</evidence>
<feature type="region of interest" description="Disordered" evidence="8">
    <location>
        <begin position="265"/>
        <end position="286"/>
    </location>
</feature>
<dbReference type="FunFam" id="1.20.1640.10:FF:000027">
    <property type="entry name" value="Blast:Protein patched"/>
    <property type="match status" value="1"/>
</dbReference>
<feature type="transmembrane region" description="Helical" evidence="9">
    <location>
        <begin position="678"/>
        <end position="696"/>
    </location>
</feature>
<comment type="similarity">
    <text evidence="2">Belongs to the patched family.</text>
</comment>
<feature type="transmembrane region" description="Helical" evidence="9">
    <location>
        <begin position="1005"/>
        <end position="1030"/>
    </location>
</feature>
<feature type="transmembrane region" description="Helical" evidence="9">
    <location>
        <begin position="980"/>
        <end position="999"/>
    </location>
</feature>